<accession>A0ABT1LGX3</accession>
<comment type="caution">
    <text evidence="5">The sequence shown here is derived from an EMBL/GenBank/DDBJ whole genome shotgun (WGS) entry which is preliminary data.</text>
</comment>
<dbReference type="Gene3D" id="3.40.50.1970">
    <property type="match status" value="1"/>
</dbReference>
<feature type="domain" description="Fe-containing alcohol dehydrogenase-like C-terminal" evidence="4">
    <location>
        <begin position="191"/>
        <end position="371"/>
    </location>
</feature>
<dbReference type="InterPro" id="IPR039697">
    <property type="entry name" value="Alcohol_dehydrogenase_Fe"/>
</dbReference>
<evidence type="ECO:0000313" key="6">
    <source>
        <dbReference type="Proteomes" id="UP001205890"/>
    </source>
</evidence>
<organism evidence="5 6">
    <name type="scientific">Alsobacter ponti</name>
    <dbReference type="NCBI Taxonomy" id="2962936"/>
    <lineage>
        <taxon>Bacteria</taxon>
        <taxon>Pseudomonadati</taxon>
        <taxon>Pseudomonadota</taxon>
        <taxon>Alphaproteobacteria</taxon>
        <taxon>Hyphomicrobiales</taxon>
        <taxon>Alsobacteraceae</taxon>
        <taxon>Alsobacter</taxon>
    </lineage>
</organism>
<dbReference type="RefSeq" id="WP_254744668.1">
    <property type="nucleotide sequence ID" value="NZ_JANCLU010000018.1"/>
</dbReference>
<proteinExistence type="inferred from homology"/>
<evidence type="ECO:0000313" key="5">
    <source>
        <dbReference type="EMBL" id="MCP8940206.1"/>
    </source>
</evidence>
<name>A0ABT1LGX3_9HYPH</name>
<keyword evidence="2" id="KW-0560">Oxidoreductase</keyword>
<dbReference type="Pfam" id="PF25137">
    <property type="entry name" value="ADH_Fe_C"/>
    <property type="match status" value="1"/>
</dbReference>
<reference evidence="5 6" key="1">
    <citation type="submission" date="2022-07" db="EMBL/GenBank/DDBJ databases">
        <authorList>
            <person name="Li W.-J."/>
            <person name="Deng Q.-Q."/>
        </authorList>
    </citation>
    <scope>NUCLEOTIDE SEQUENCE [LARGE SCALE GENOMIC DNA]</scope>
    <source>
        <strain evidence="5 6">SYSU M60028</strain>
    </source>
</reference>
<dbReference type="EMBL" id="JANCLU010000018">
    <property type="protein sequence ID" value="MCP8940206.1"/>
    <property type="molecule type" value="Genomic_DNA"/>
</dbReference>
<sequence>MPVSLEPVPPIVQGEGALAAIGERAAALAGAGAPVLLVADPGLRPSGMIDEAQAVLRRAGLSPVVFDAIKSDPTVRQVDAGAALARSAGARAVVGLGGGSAMDAAKLIAAVAPADAPSIAYALCAAPLPPNPLPKICVPTTAGTGSETTRVSVVADDEGAKQWFWGAELRAQLVVLDPELTVGLPPHLTGATGIDALVHAIEAATNVNANVANDVYAHAAIRLACRHLEQAVAHPRDLAARAGMQLAAAFAGVAIDNGGTAIGHAIGHALGSLRPIHHGRAVGVAMLATLPWNVADDAGRFAAVAEAMGEGRDAARVPDAFERLLRAAGVRVSIADEFAGVDAATLAAQIRRPENAAMRNSNRRPASDADLERFAASVLAQA</sequence>
<dbReference type="PANTHER" id="PTHR11496">
    <property type="entry name" value="ALCOHOL DEHYDROGENASE"/>
    <property type="match status" value="1"/>
</dbReference>
<dbReference type="SUPFAM" id="SSF56796">
    <property type="entry name" value="Dehydroquinate synthase-like"/>
    <property type="match status" value="1"/>
</dbReference>
<protein>
    <submittedName>
        <fullName evidence="5">Iron-containing alcohol dehydrogenase</fullName>
    </submittedName>
</protein>
<evidence type="ECO:0000256" key="2">
    <source>
        <dbReference type="ARBA" id="ARBA00023002"/>
    </source>
</evidence>
<dbReference type="Proteomes" id="UP001205890">
    <property type="component" value="Unassembled WGS sequence"/>
</dbReference>
<dbReference type="PANTHER" id="PTHR11496:SF102">
    <property type="entry name" value="ALCOHOL DEHYDROGENASE 4"/>
    <property type="match status" value="1"/>
</dbReference>
<dbReference type="Gene3D" id="1.20.1090.10">
    <property type="entry name" value="Dehydroquinate synthase-like - alpha domain"/>
    <property type="match status" value="1"/>
</dbReference>
<dbReference type="InterPro" id="IPR056798">
    <property type="entry name" value="ADH_Fe_C"/>
</dbReference>
<comment type="similarity">
    <text evidence="1">Belongs to the iron-containing alcohol dehydrogenase family.</text>
</comment>
<gene>
    <name evidence="5" type="ORF">NK718_16900</name>
</gene>
<evidence type="ECO:0000256" key="1">
    <source>
        <dbReference type="ARBA" id="ARBA00007358"/>
    </source>
</evidence>
<dbReference type="InterPro" id="IPR001670">
    <property type="entry name" value="ADH_Fe/GldA"/>
</dbReference>
<keyword evidence="6" id="KW-1185">Reference proteome</keyword>
<feature type="domain" description="Alcohol dehydrogenase iron-type/glycerol dehydrogenase GldA" evidence="3">
    <location>
        <begin position="11"/>
        <end position="178"/>
    </location>
</feature>
<dbReference type="CDD" id="cd14863">
    <property type="entry name" value="Fe-ADH-like"/>
    <property type="match status" value="1"/>
</dbReference>
<dbReference type="Pfam" id="PF00465">
    <property type="entry name" value="Fe-ADH"/>
    <property type="match status" value="1"/>
</dbReference>
<evidence type="ECO:0000259" key="3">
    <source>
        <dbReference type="Pfam" id="PF00465"/>
    </source>
</evidence>
<evidence type="ECO:0000259" key="4">
    <source>
        <dbReference type="Pfam" id="PF25137"/>
    </source>
</evidence>